<evidence type="ECO:0000313" key="2">
    <source>
        <dbReference type="Proteomes" id="UP000596205"/>
    </source>
</evidence>
<dbReference type="RefSeq" id="WP_199568780.1">
    <property type="nucleotide sequence ID" value="NZ_CP066770.1"/>
</dbReference>
<reference evidence="1 2" key="1">
    <citation type="submission" date="2020-12" db="EMBL/GenBank/DDBJ databases">
        <title>Complete genome sequence of Burkholderia anthina BJQ0011.</title>
        <authorList>
            <person name="Xu Y."/>
        </authorList>
    </citation>
    <scope>NUCLEOTIDE SEQUENCE [LARGE SCALE GENOMIC DNA]</scope>
    <source>
        <strain evidence="1 2">BJQ0011</strain>
    </source>
</reference>
<evidence type="ECO:0000313" key="1">
    <source>
        <dbReference type="EMBL" id="QQK04579.1"/>
    </source>
</evidence>
<proteinExistence type="predicted"/>
<dbReference type="Proteomes" id="UP000596205">
    <property type="component" value="Chromosome 2"/>
</dbReference>
<organism evidence="1 2">
    <name type="scientific">Burkholderia anthina</name>
    <dbReference type="NCBI Taxonomy" id="179879"/>
    <lineage>
        <taxon>Bacteria</taxon>
        <taxon>Pseudomonadati</taxon>
        <taxon>Pseudomonadota</taxon>
        <taxon>Betaproteobacteria</taxon>
        <taxon>Burkholderiales</taxon>
        <taxon>Burkholderiaceae</taxon>
        <taxon>Burkholderia</taxon>
        <taxon>Burkholderia cepacia complex</taxon>
    </lineage>
</organism>
<dbReference type="KEGG" id="bann:JFN94_24815"/>
<dbReference type="EMBL" id="CP066770">
    <property type="protein sequence ID" value="QQK04579.1"/>
    <property type="molecule type" value="Genomic_DNA"/>
</dbReference>
<sequence>MNFFARLMEPSTHAALAGLAGVGSQLAIANGADPHTVGAIGTAVSALFGLLAVFMPEGSGASTTQPGA</sequence>
<name>A0A7T6VII5_9BURK</name>
<accession>A0A7T6VII5</accession>
<dbReference type="AlphaFoldDB" id="A0A7T6VII5"/>
<protein>
    <submittedName>
        <fullName evidence="1">Uncharacterized protein</fullName>
    </submittedName>
</protein>
<gene>
    <name evidence="1" type="ORF">JFN94_24815</name>
</gene>